<proteinExistence type="predicted"/>
<keyword evidence="3" id="KW-1185">Reference proteome</keyword>
<dbReference type="eggNOG" id="COG0620">
    <property type="taxonomic scope" value="Bacteria"/>
</dbReference>
<dbReference type="SUPFAM" id="SSF51726">
    <property type="entry name" value="UROD/MetE-like"/>
    <property type="match status" value="1"/>
</dbReference>
<dbReference type="HOGENOM" id="CLU_893965_0_0_11"/>
<dbReference type="Pfam" id="PF08267">
    <property type="entry name" value="Meth_synt_1"/>
    <property type="match status" value="1"/>
</dbReference>
<dbReference type="STRING" id="266117.Rxyl_0842"/>
<reference evidence="2 3" key="1">
    <citation type="submission" date="2006-06" db="EMBL/GenBank/DDBJ databases">
        <title>Complete sequence of Rubrobacter xylanophilus DSM 9941.</title>
        <authorList>
            <consortium name="US DOE Joint Genome Institute"/>
            <person name="Copeland A."/>
            <person name="Lucas S."/>
            <person name="Lapidus A."/>
            <person name="Barry K."/>
            <person name="Detter J.C."/>
            <person name="Glavina del Rio T."/>
            <person name="Hammon N."/>
            <person name="Israni S."/>
            <person name="Dalin E."/>
            <person name="Tice H."/>
            <person name="Pitluck S."/>
            <person name="Munk A.C."/>
            <person name="Brettin T."/>
            <person name="Bruce D."/>
            <person name="Han C."/>
            <person name="Tapia R."/>
            <person name="Gilna P."/>
            <person name="Schmutz J."/>
            <person name="Larimer F."/>
            <person name="Land M."/>
            <person name="Hauser L."/>
            <person name="Kyrpides N."/>
            <person name="Lykidis A."/>
            <person name="da Costa M.S."/>
            <person name="Rainey F.A."/>
            <person name="Empadinhas N."/>
            <person name="Jolivet E."/>
            <person name="Battista J.R."/>
            <person name="Richardson P."/>
        </authorList>
    </citation>
    <scope>NUCLEOTIDE SEQUENCE [LARGE SCALE GENOMIC DNA]</scope>
    <source>
        <strain evidence="3">DSM 9941 / NBRC 16129 / PRD-1</strain>
    </source>
</reference>
<dbReference type="AlphaFoldDB" id="Q1AXR9"/>
<evidence type="ECO:0000259" key="1">
    <source>
        <dbReference type="Pfam" id="PF08267"/>
    </source>
</evidence>
<dbReference type="GO" id="GO:0008652">
    <property type="term" value="P:amino acid biosynthetic process"/>
    <property type="evidence" value="ECO:0007669"/>
    <property type="project" value="InterPro"/>
</dbReference>
<evidence type="ECO:0000313" key="3">
    <source>
        <dbReference type="Proteomes" id="UP000006637"/>
    </source>
</evidence>
<dbReference type="KEGG" id="rxy:Rxyl_0842"/>
<dbReference type="EMBL" id="CP000386">
    <property type="protein sequence ID" value="ABG03809.1"/>
    <property type="molecule type" value="Genomic_DNA"/>
</dbReference>
<dbReference type="Proteomes" id="UP000006637">
    <property type="component" value="Chromosome"/>
</dbReference>
<evidence type="ECO:0000313" key="2">
    <source>
        <dbReference type="EMBL" id="ABG03809.1"/>
    </source>
</evidence>
<dbReference type="GO" id="GO:0003871">
    <property type="term" value="F:5-methyltetrahydropteroyltriglutamate-homocysteine S-methyltransferase activity"/>
    <property type="evidence" value="ECO:0007669"/>
    <property type="project" value="InterPro"/>
</dbReference>
<dbReference type="CDD" id="cd03310">
    <property type="entry name" value="CIMS_like"/>
    <property type="match status" value="1"/>
</dbReference>
<accession>Q1AXR9</accession>
<sequence length="311" mass="33939">MEVPEIKAYAPGIYPRSEELVQATRDLDRGRTTREAVERQRQRDLASLLRAQEEAGLDYLSDGLLVWQDIFRPFCEAARGLEPGPLTRFLNTNTFYRAPAATGEPPTLEGPLGPPYFEAERLPRGRWVATLPSPHAMAAFAADGLDAGELARRVIRPQIEWLAENGCALVVLQEAALFGGNIDLQPLGAALEELAGPLPLALQLPFGDAGEALGELVELNVEAIGVDFYSTDVEALPRPFPKALLAGVIDARNSLLEDPREVAKFGRALLAELEGELHLVPNGDLQFVPEGIARQKLARLGEAARILKEER</sequence>
<gene>
    <name evidence="2" type="ordered locus">Rxyl_0842</name>
</gene>
<protein>
    <submittedName>
        <fullName evidence="2">Cobalamin-independent synthase MetE-like protein</fullName>
    </submittedName>
</protein>
<organism evidence="2 3">
    <name type="scientific">Rubrobacter xylanophilus (strain DSM 9941 / JCM 11954 / NBRC 16129 / PRD-1)</name>
    <dbReference type="NCBI Taxonomy" id="266117"/>
    <lineage>
        <taxon>Bacteria</taxon>
        <taxon>Bacillati</taxon>
        <taxon>Actinomycetota</taxon>
        <taxon>Rubrobacteria</taxon>
        <taxon>Rubrobacterales</taxon>
        <taxon>Rubrobacteraceae</taxon>
        <taxon>Rubrobacter</taxon>
    </lineage>
</organism>
<dbReference type="InterPro" id="IPR038071">
    <property type="entry name" value="UROD/MetE-like_sf"/>
</dbReference>
<name>Q1AXR9_RUBXD</name>
<dbReference type="InterPro" id="IPR013215">
    <property type="entry name" value="Cbl-indep_Met_Synth_N"/>
</dbReference>
<feature type="domain" description="Cobalamin-independent methionine synthase MetE N-terminal" evidence="1">
    <location>
        <begin position="160"/>
        <end position="264"/>
    </location>
</feature>
<dbReference type="GO" id="GO:0008270">
    <property type="term" value="F:zinc ion binding"/>
    <property type="evidence" value="ECO:0007669"/>
    <property type="project" value="InterPro"/>
</dbReference>
<dbReference type="Gene3D" id="3.20.20.210">
    <property type="match status" value="1"/>
</dbReference>